<keyword evidence="4" id="KW-1003">Cell membrane</keyword>
<dbReference type="Gene3D" id="1.20.1720.10">
    <property type="entry name" value="Multidrug resistance protein D"/>
    <property type="match status" value="1"/>
</dbReference>
<dbReference type="KEGG" id="blut:EW640_03910"/>
<feature type="transmembrane region" description="Helical" evidence="8">
    <location>
        <begin position="89"/>
        <end position="108"/>
    </location>
</feature>
<evidence type="ECO:0000256" key="1">
    <source>
        <dbReference type="ARBA" id="ARBA00004651"/>
    </source>
</evidence>
<accession>A0A6G8KUM5</accession>
<evidence type="ECO:0000256" key="2">
    <source>
        <dbReference type="ARBA" id="ARBA00008537"/>
    </source>
</evidence>
<dbReference type="GO" id="GO:0005886">
    <property type="term" value="C:plasma membrane"/>
    <property type="evidence" value="ECO:0007669"/>
    <property type="project" value="UniProtKB-SubCell"/>
</dbReference>
<protein>
    <submittedName>
        <fullName evidence="10">DHA2 family efflux MFS transporter permease subunit</fullName>
    </submittedName>
</protein>
<dbReference type="InterPro" id="IPR004638">
    <property type="entry name" value="EmrB-like"/>
</dbReference>
<dbReference type="EMBL" id="CP035810">
    <property type="protein sequence ID" value="QIN28517.1"/>
    <property type="molecule type" value="Genomic_DNA"/>
</dbReference>
<keyword evidence="7 8" id="KW-0472">Membrane</keyword>
<feature type="transmembrane region" description="Helical" evidence="8">
    <location>
        <begin position="114"/>
        <end position="136"/>
    </location>
</feature>
<feature type="transmembrane region" description="Helical" evidence="8">
    <location>
        <begin position="312"/>
        <end position="332"/>
    </location>
</feature>
<dbReference type="SUPFAM" id="SSF103473">
    <property type="entry name" value="MFS general substrate transporter"/>
    <property type="match status" value="1"/>
</dbReference>
<feature type="transmembrane region" description="Helical" evidence="8">
    <location>
        <begin position="23"/>
        <end position="42"/>
    </location>
</feature>
<keyword evidence="6 8" id="KW-1133">Transmembrane helix</keyword>
<feature type="transmembrane region" description="Helical" evidence="8">
    <location>
        <begin position="62"/>
        <end position="82"/>
    </location>
</feature>
<dbReference type="GO" id="GO:0022857">
    <property type="term" value="F:transmembrane transporter activity"/>
    <property type="evidence" value="ECO:0007669"/>
    <property type="project" value="InterPro"/>
</dbReference>
<feature type="transmembrane region" description="Helical" evidence="8">
    <location>
        <begin position="368"/>
        <end position="390"/>
    </location>
</feature>
<evidence type="ECO:0000256" key="7">
    <source>
        <dbReference type="ARBA" id="ARBA00023136"/>
    </source>
</evidence>
<feature type="transmembrane region" description="Helical" evidence="8">
    <location>
        <begin position="235"/>
        <end position="259"/>
    </location>
</feature>
<evidence type="ECO:0000313" key="11">
    <source>
        <dbReference type="Proteomes" id="UP000501518"/>
    </source>
</evidence>
<feature type="transmembrane region" description="Helical" evidence="8">
    <location>
        <begin position="491"/>
        <end position="511"/>
    </location>
</feature>
<dbReference type="InterPro" id="IPR036259">
    <property type="entry name" value="MFS_trans_sf"/>
</dbReference>
<feature type="transmembrane region" description="Helical" evidence="8">
    <location>
        <begin position="148"/>
        <end position="170"/>
    </location>
</feature>
<dbReference type="InterPro" id="IPR011701">
    <property type="entry name" value="MFS"/>
</dbReference>
<proteinExistence type="inferred from homology"/>
<feature type="transmembrane region" description="Helical" evidence="8">
    <location>
        <begin position="209"/>
        <end position="229"/>
    </location>
</feature>
<gene>
    <name evidence="10" type="ORF">EW640_03910</name>
</gene>
<organism evidence="10 11">
    <name type="scientific">Brevibacterium luteolum</name>
    <dbReference type="NCBI Taxonomy" id="199591"/>
    <lineage>
        <taxon>Bacteria</taxon>
        <taxon>Bacillati</taxon>
        <taxon>Actinomycetota</taxon>
        <taxon>Actinomycetes</taxon>
        <taxon>Micrococcales</taxon>
        <taxon>Brevibacteriaceae</taxon>
        <taxon>Brevibacterium</taxon>
    </lineage>
</organism>
<reference evidence="10 11" key="1">
    <citation type="submission" date="2019-02" db="EMBL/GenBank/DDBJ databases">
        <title>Complete Genome Sequence and Methylome Analysis of Brevibacterium luteolum NEB1784.</title>
        <authorList>
            <person name="Fomenkov A."/>
            <person name="Roberts R.J."/>
        </authorList>
    </citation>
    <scope>NUCLEOTIDE SEQUENCE [LARGE SCALE GENOMIC DNA]</scope>
    <source>
        <strain evidence="10 11">NEB1784</strain>
    </source>
</reference>
<evidence type="ECO:0000256" key="8">
    <source>
        <dbReference type="SAM" id="Phobius"/>
    </source>
</evidence>
<feature type="transmembrane region" description="Helical" evidence="8">
    <location>
        <begin position="339"/>
        <end position="362"/>
    </location>
</feature>
<dbReference type="AlphaFoldDB" id="A0A6G8KUM5"/>
<name>A0A6G8KUM5_9MICO</name>
<comment type="similarity">
    <text evidence="2">Belongs to the major facilitator superfamily. EmrB family.</text>
</comment>
<dbReference type="CDD" id="cd17321">
    <property type="entry name" value="MFS_MMR_MDR_like"/>
    <property type="match status" value="1"/>
</dbReference>
<dbReference type="Proteomes" id="UP000501518">
    <property type="component" value="Chromosome"/>
</dbReference>
<dbReference type="Gene3D" id="1.20.1250.20">
    <property type="entry name" value="MFS general substrate transporter like domains"/>
    <property type="match status" value="1"/>
</dbReference>
<evidence type="ECO:0000256" key="5">
    <source>
        <dbReference type="ARBA" id="ARBA00022692"/>
    </source>
</evidence>
<evidence type="ECO:0000256" key="3">
    <source>
        <dbReference type="ARBA" id="ARBA00022448"/>
    </source>
</evidence>
<dbReference type="NCBIfam" id="TIGR00711">
    <property type="entry name" value="efflux_EmrB"/>
    <property type="match status" value="1"/>
</dbReference>
<dbReference type="Pfam" id="PF07690">
    <property type="entry name" value="MFS_1"/>
    <property type="match status" value="1"/>
</dbReference>
<sequence length="535" mass="55518">MCVEWKGLCMVSGQVVSSGRRSVILAAIAAAYLLVMMDYSIINVALQTIQEDFDATNAGLQWVVSSYELLYAALLLPAGFLADRYGRNRVLLIGLGVFVVASGLMVLAQSTEQIIVLRVLMGIGGAVVPATTLAIIKHVFPPGRQARAMGVWSAVGGASVAVGPILGGFLVQSFAWWSIFLINVPIVVACMIALATATPESRGPAHGRLDLAGIVLAIVAVGLVTFGLIRGGETGAWAGLDATGTIALGVIALLVLVVVERRRVAPMLDVSLLCRRAFAVGTMSISLAYFALTGGTFLLVFYIQLIREQTPLQLGLSMLPVAIGAVAGSLVAENLVRRFGARATITAAMLILAAGFGGFAFADADTSQVWIEVAFAAAGLGMGLAMGTTTPLTMMSIPTAQAGAAAGLTNTIRGVTSIIGVAVLGSVYSLGYRARIAPILKQHAPTLPEDAEQSLSQTLTALSNAEDVDATTAAVVLGEAREAFVAAFQTGMWVAVAVLLTGLVLGVLLLCHAKKRPETHEARQLPGVGHRESSG</sequence>
<evidence type="ECO:0000256" key="6">
    <source>
        <dbReference type="ARBA" id="ARBA00022989"/>
    </source>
</evidence>
<comment type="subcellular location">
    <subcellularLocation>
        <location evidence="1">Cell membrane</location>
        <topology evidence="1">Multi-pass membrane protein</topology>
    </subcellularLocation>
</comment>
<evidence type="ECO:0000256" key="4">
    <source>
        <dbReference type="ARBA" id="ARBA00022475"/>
    </source>
</evidence>
<feature type="transmembrane region" description="Helical" evidence="8">
    <location>
        <begin position="280"/>
        <end position="306"/>
    </location>
</feature>
<dbReference type="PANTHER" id="PTHR42718:SF9">
    <property type="entry name" value="MAJOR FACILITATOR SUPERFAMILY MULTIDRUG TRANSPORTER MFSC"/>
    <property type="match status" value="1"/>
</dbReference>
<dbReference type="PROSITE" id="PS50850">
    <property type="entry name" value="MFS"/>
    <property type="match status" value="1"/>
</dbReference>
<dbReference type="PANTHER" id="PTHR42718">
    <property type="entry name" value="MAJOR FACILITATOR SUPERFAMILY MULTIDRUG TRANSPORTER MFSC"/>
    <property type="match status" value="1"/>
</dbReference>
<evidence type="ECO:0000313" key="10">
    <source>
        <dbReference type="EMBL" id="QIN28517.1"/>
    </source>
</evidence>
<dbReference type="InterPro" id="IPR020846">
    <property type="entry name" value="MFS_dom"/>
</dbReference>
<dbReference type="PRINTS" id="PR01036">
    <property type="entry name" value="TCRTETB"/>
</dbReference>
<feature type="transmembrane region" description="Helical" evidence="8">
    <location>
        <begin position="176"/>
        <end position="197"/>
    </location>
</feature>
<evidence type="ECO:0000259" key="9">
    <source>
        <dbReference type="PROSITE" id="PS50850"/>
    </source>
</evidence>
<feature type="transmembrane region" description="Helical" evidence="8">
    <location>
        <begin position="411"/>
        <end position="431"/>
    </location>
</feature>
<feature type="domain" description="Major facilitator superfamily (MFS) profile" evidence="9">
    <location>
        <begin position="24"/>
        <end position="514"/>
    </location>
</feature>
<keyword evidence="5 8" id="KW-0812">Transmembrane</keyword>
<keyword evidence="3" id="KW-0813">Transport</keyword>